<dbReference type="GO" id="GO:0005385">
    <property type="term" value="F:zinc ion transmembrane transporter activity"/>
    <property type="evidence" value="ECO:0007669"/>
    <property type="project" value="TreeGrafter"/>
</dbReference>
<feature type="transmembrane region" description="Helical" evidence="9">
    <location>
        <begin position="154"/>
        <end position="175"/>
    </location>
</feature>
<dbReference type="NCBIfam" id="TIGR01297">
    <property type="entry name" value="CDF"/>
    <property type="match status" value="1"/>
</dbReference>
<dbReference type="GO" id="GO:0005886">
    <property type="term" value="C:plasma membrane"/>
    <property type="evidence" value="ECO:0007669"/>
    <property type="project" value="TreeGrafter"/>
</dbReference>
<keyword evidence="3" id="KW-0813">Transport</keyword>
<evidence type="ECO:0000256" key="3">
    <source>
        <dbReference type="ARBA" id="ARBA00022448"/>
    </source>
</evidence>
<feature type="transmembrane region" description="Helical" evidence="9">
    <location>
        <begin position="126"/>
        <end position="142"/>
    </location>
</feature>
<keyword evidence="4 9" id="KW-0812">Transmembrane</keyword>
<keyword evidence="8 9" id="KW-0472">Membrane</keyword>
<evidence type="ECO:0000256" key="2">
    <source>
        <dbReference type="ARBA" id="ARBA00008873"/>
    </source>
</evidence>
<dbReference type="PANTHER" id="PTHR11562">
    <property type="entry name" value="CATION EFFLUX PROTEIN/ ZINC TRANSPORTER"/>
    <property type="match status" value="1"/>
</dbReference>
<dbReference type="Gene3D" id="1.20.1510.10">
    <property type="entry name" value="Cation efflux protein transmembrane domain"/>
    <property type="match status" value="1"/>
</dbReference>
<keyword evidence="6 9" id="KW-1133">Transmembrane helix</keyword>
<dbReference type="OrthoDB" id="9809646at2"/>
<dbReference type="InterPro" id="IPR027470">
    <property type="entry name" value="Cation_efflux_CTD"/>
</dbReference>
<protein>
    <submittedName>
        <fullName evidence="12">Cobalt transporter</fullName>
    </submittedName>
</protein>
<dbReference type="KEGG" id="pabo:BCY86_04765"/>
<evidence type="ECO:0000259" key="11">
    <source>
        <dbReference type="Pfam" id="PF16916"/>
    </source>
</evidence>
<dbReference type="SUPFAM" id="SSF160240">
    <property type="entry name" value="Cation efflux protein cytoplasmic domain-like"/>
    <property type="match status" value="1"/>
</dbReference>
<comment type="similarity">
    <text evidence="2">Belongs to the cation diffusion facilitator (CDF) transporter (TC 2.A.4) family. SLC30A subfamily.</text>
</comment>
<feature type="domain" description="Cation efflux protein transmembrane" evidence="10">
    <location>
        <begin position="22"/>
        <end position="208"/>
    </location>
</feature>
<dbReference type="EMBL" id="CP016908">
    <property type="protein sequence ID" value="APS00067.1"/>
    <property type="molecule type" value="Genomic_DNA"/>
</dbReference>
<dbReference type="InterPro" id="IPR002524">
    <property type="entry name" value="Cation_efflux"/>
</dbReference>
<name>A0A1L6MWZ7_9BACT</name>
<dbReference type="PANTHER" id="PTHR11562:SF17">
    <property type="entry name" value="RE54080P-RELATED"/>
    <property type="match status" value="1"/>
</dbReference>
<feature type="transmembrane region" description="Helical" evidence="9">
    <location>
        <begin position="181"/>
        <end position="203"/>
    </location>
</feature>
<evidence type="ECO:0000259" key="10">
    <source>
        <dbReference type="Pfam" id="PF01545"/>
    </source>
</evidence>
<evidence type="ECO:0000256" key="8">
    <source>
        <dbReference type="ARBA" id="ARBA00023136"/>
    </source>
</evidence>
<accession>A0A1L6MWZ7</accession>
<feature type="domain" description="Cation efflux protein cytoplasmic" evidence="11">
    <location>
        <begin position="216"/>
        <end position="288"/>
    </location>
</feature>
<evidence type="ECO:0000313" key="13">
    <source>
        <dbReference type="Proteomes" id="UP000185544"/>
    </source>
</evidence>
<dbReference type="AlphaFoldDB" id="A0A1L6MWZ7"/>
<dbReference type="InterPro" id="IPR058533">
    <property type="entry name" value="Cation_efflux_TM"/>
</dbReference>
<keyword evidence="13" id="KW-1185">Reference proteome</keyword>
<evidence type="ECO:0000256" key="4">
    <source>
        <dbReference type="ARBA" id="ARBA00022692"/>
    </source>
</evidence>
<evidence type="ECO:0000313" key="12">
    <source>
        <dbReference type="EMBL" id="APS00067.1"/>
    </source>
</evidence>
<gene>
    <name evidence="12" type="ORF">BCY86_04765</name>
</gene>
<dbReference type="InterPro" id="IPR027469">
    <property type="entry name" value="Cation_efflux_TMD_sf"/>
</dbReference>
<keyword evidence="5" id="KW-0862">Zinc</keyword>
<keyword evidence="7" id="KW-0406">Ion transport</keyword>
<dbReference type="InterPro" id="IPR036837">
    <property type="entry name" value="Cation_efflux_CTD_sf"/>
</dbReference>
<dbReference type="Proteomes" id="UP000185544">
    <property type="component" value="Chromosome"/>
</dbReference>
<keyword evidence="5" id="KW-0864">Zinc transport</keyword>
<evidence type="ECO:0000256" key="1">
    <source>
        <dbReference type="ARBA" id="ARBA00004141"/>
    </source>
</evidence>
<organism evidence="12 13">
    <name type="scientific">Pajaroellobacter abortibovis</name>
    <dbReference type="NCBI Taxonomy" id="1882918"/>
    <lineage>
        <taxon>Bacteria</taxon>
        <taxon>Pseudomonadati</taxon>
        <taxon>Myxococcota</taxon>
        <taxon>Polyangia</taxon>
        <taxon>Polyangiales</taxon>
        <taxon>Polyangiaceae</taxon>
    </lineage>
</organism>
<dbReference type="InterPro" id="IPR050681">
    <property type="entry name" value="CDF/SLC30A"/>
</dbReference>
<comment type="subcellular location">
    <subcellularLocation>
        <location evidence="1">Membrane</location>
        <topology evidence="1">Multi-pass membrane protein</topology>
    </subcellularLocation>
</comment>
<feature type="transmembrane region" description="Helical" evidence="9">
    <location>
        <begin position="20"/>
        <end position="40"/>
    </location>
</feature>
<evidence type="ECO:0000256" key="7">
    <source>
        <dbReference type="ARBA" id="ARBA00023065"/>
    </source>
</evidence>
<evidence type="ECO:0000256" key="6">
    <source>
        <dbReference type="ARBA" id="ARBA00022989"/>
    </source>
</evidence>
<feature type="transmembrane region" description="Helical" evidence="9">
    <location>
        <begin position="52"/>
        <end position="70"/>
    </location>
</feature>
<dbReference type="Pfam" id="PF01545">
    <property type="entry name" value="Cation_efflux"/>
    <property type="match status" value="1"/>
</dbReference>
<sequence>MEHHHHHSEVTEGIKKGQAFAIGIALNTLFIGIEFTYGLISRSVSLVADAAHNLGDVLGLALAWGATVLARQKPSHRRTYGFQKTTIIAALVNALLILVATGGVAWEAIKRLLAPRSVQGEIVTEIALLGVIINGGTALLFLQGKKRDANMRGVFLHLMADTGISLGVMMGGLLISKTGWLWIDPVVSLGVSVAIWVSTWSLLREAIDLSLDAVPGHIDFKKVQHYLTSLPGVCDVHDLHIWSMSTTEVALTAHLVMCSIEDPRFLAKVSSSLHDRFSIEHTTLQVESVDSPTPCIFSCHSLARFN</sequence>
<evidence type="ECO:0000256" key="5">
    <source>
        <dbReference type="ARBA" id="ARBA00022906"/>
    </source>
</evidence>
<dbReference type="RefSeq" id="WP_075276734.1">
    <property type="nucleotide sequence ID" value="NZ_CP016908.1"/>
</dbReference>
<proteinExistence type="inferred from homology"/>
<feature type="transmembrane region" description="Helical" evidence="9">
    <location>
        <begin position="82"/>
        <end position="106"/>
    </location>
</feature>
<evidence type="ECO:0000256" key="9">
    <source>
        <dbReference type="SAM" id="Phobius"/>
    </source>
</evidence>
<dbReference type="SUPFAM" id="SSF161111">
    <property type="entry name" value="Cation efflux protein transmembrane domain-like"/>
    <property type="match status" value="1"/>
</dbReference>
<dbReference type="Pfam" id="PF16916">
    <property type="entry name" value="ZT_dimer"/>
    <property type="match status" value="1"/>
</dbReference>
<reference evidence="12 13" key="1">
    <citation type="submission" date="2016-08" db="EMBL/GenBank/DDBJ databases">
        <title>Identification and validation of antigenic proteins from Pajaroellobacter abortibovis using de-novo genome sequence assembly and reverse vaccinology.</title>
        <authorList>
            <person name="Welly B.T."/>
            <person name="Miller M.R."/>
            <person name="Stott J.L."/>
            <person name="Blanchard M.T."/>
            <person name="Islas-Trejo A.D."/>
            <person name="O'Rourke S.M."/>
            <person name="Young A.E."/>
            <person name="Medrano J.F."/>
            <person name="Van Eenennaam A.L."/>
        </authorList>
    </citation>
    <scope>NUCLEOTIDE SEQUENCE [LARGE SCALE GENOMIC DNA]</scope>
    <source>
        <strain evidence="12 13">BTF92-0548A/99-0131</strain>
    </source>
</reference>